<dbReference type="CTD" id="6751873"/>
<evidence type="ECO:0000256" key="4">
    <source>
        <dbReference type="ARBA" id="ARBA00022723"/>
    </source>
</evidence>
<dbReference type="GO" id="GO:0005344">
    <property type="term" value="F:oxygen carrier activity"/>
    <property type="evidence" value="ECO:0000318"/>
    <property type="project" value="GO_Central"/>
</dbReference>
<comment type="similarity">
    <text evidence="6">Belongs to the globin family.</text>
</comment>
<protein>
    <recommendedName>
        <fullName evidence="7">Globin domain-containing protein</fullName>
    </recommendedName>
</protein>
<dbReference type="Pfam" id="PF00042">
    <property type="entry name" value="Globin"/>
    <property type="match status" value="1"/>
</dbReference>
<reference evidence="8 9" key="1">
    <citation type="journal article" date="2008" name="Nature">
        <title>The Trichoplax genome and the nature of placozoans.</title>
        <authorList>
            <person name="Srivastava M."/>
            <person name="Begovic E."/>
            <person name="Chapman J."/>
            <person name="Putnam N.H."/>
            <person name="Hellsten U."/>
            <person name="Kawashima T."/>
            <person name="Kuo A."/>
            <person name="Mitros T."/>
            <person name="Salamov A."/>
            <person name="Carpenter M.L."/>
            <person name="Signorovitch A.Y."/>
            <person name="Moreno M.A."/>
            <person name="Kamm K."/>
            <person name="Grimwood J."/>
            <person name="Schmutz J."/>
            <person name="Shapiro H."/>
            <person name="Grigoriev I.V."/>
            <person name="Buss L.W."/>
            <person name="Schierwater B."/>
            <person name="Dellaporta S.L."/>
            <person name="Rokhsar D.S."/>
        </authorList>
    </citation>
    <scope>NUCLEOTIDE SEQUENCE [LARGE SCALE GENOMIC DNA]</scope>
    <source>
        <strain evidence="8 9">Grell-BS-1999</strain>
    </source>
</reference>
<dbReference type="GO" id="GO:0015671">
    <property type="term" value="P:oxygen transport"/>
    <property type="evidence" value="ECO:0000318"/>
    <property type="project" value="GO_Central"/>
</dbReference>
<sequence>MKDLIKDPLVRSHGLRFMKAIETMLEIEFDSNGCIFLFSAIGNRHCSYGIEADYLDYVPQAFRFMLTKALGNNYTDKIASVWDEILSHIIKAMQDKVREGTKLKEDKEEVARRISSAYLTDKKREDCKSTTNGSEDSPNVM</sequence>
<dbReference type="HOGENOM" id="CLU_1827789_0_0_1"/>
<dbReference type="GO" id="GO:0020037">
    <property type="term" value="F:heme binding"/>
    <property type="evidence" value="ECO:0007669"/>
    <property type="project" value="InterPro"/>
</dbReference>
<dbReference type="InterPro" id="IPR009050">
    <property type="entry name" value="Globin-like_sf"/>
</dbReference>
<evidence type="ECO:0000313" key="8">
    <source>
        <dbReference type="EMBL" id="EDV26664.1"/>
    </source>
</evidence>
<dbReference type="OMA" id="KKREDCK"/>
<keyword evidence="4" id="KW-0479">Metal-binding</keyword>
<feature type="domain" description="Globin" evidence="7">
    <location>
        <begin position="3"/>
        <end position="93"/>
    </location>
</feature>
<dbReference type="GO" id="GO:0046872">
    <property type="term" value="F:metal ion binding"/>
    <property type="evidence" value="ECO:0007669"/>
    <property type="project" value="UniProtKB-KW"/>
</dbReference>
<accession>B3RTB3</accession>
<keyword evidence="3 6" id="KW-0561">Oxygen transport</keyword>
<dbReference type="Gene3D" id="1.10.490.10">
    <property type="entry name" value="Globins"/>
    <property type="match status" value="1"/>
</dbReference>
<evidence type="ECO:0000256" key="2">
    <source>
        <dbReference type="ARBA" id="ARBA00022617"/>
    </source>
</evidence>
<evidence type="ECO:0000256" key="3">
    <source>
        <dbReference type="ARBA" id="ARBA00022621"/>
    </source>
</evidence>
<evidence type="ECO:0000313" key="9">
    <source>
        <dbReference type="Proteomes" id="UP000009022"/>
    </source>
</evidence>
<organism evidence="8 9">
    <name type="scientific">Trichoplax adhaerens</name>
    <name type="common">Trichoplax reptans</name>
    <dbReference type="NCBI Taxonomy" id="10228"/>
    <lineage>
        <taxon>Eukaryota</taxon>
        <taxon>Metazoa</taxon>
        <taxon>Placozoa</taxon>
        <taxon>Uniplacotomia</taxon>
        <taxon>Trichoplacea</taxon>
        <taxon>Trichoplacidae</taxon>
        <taxon>Trichoplax</taxon>
    </lineage>
</organism>
<dbReference type="EMBL" id="DS985243">
    <property type="protein sequence ID" value="EDV26664.1"/>
    <property type="molecule type" value="Genomic_DNA"/>
</dbReference>
<dbReference type="InterPro" id="IPR000971">
    <property type="entry name" value="Globin"/>
</dbReference>
<dbReference type="GeneID" id="6751873"/>
<proteinExistence type="inferred from homology"/>
<dbReference type="InterPro" id="IPR050532">
    <property type="entry name" value="Globin-like_OT"/>
</dbReference>
<keyword evidence="2 6" id="KW-0349">Heme</keyword>
<name>B3RTB3_TRIAD</name>
<evidence type="ECO:0000259" key="7">
    <source>
        <dbReference type="Pfam" id="PF00042"/>
    </source>
</evidence>
<keyword evidence="5" id="KW-0408">Iron</keyword>
<dbReference type="GO" id="GO:0001666">
    <property type="term" value="P:response to hypoxia"/>
    <property type="evidence" value="ECO:0000318"/>
    <property type="project" value="GO_Central"/>
</dbReference>
<dbReference type="Proteomes" id="UP000009022">
    <property type="component" value="Unassembled WGS sequence"/>
</dbReference>
<dbReference type="PhylomeDB" id="B3RTB3"/>
<keyword evidence="1 6" id="KW-0813">Transport</keyword>
<dbReference type="RefSeq" id="XP_002110660.1">
    <property type="nucleotide sequence ID" value="XM_002110624.1"/>
</dbReference>
<gene>
    <name evidence="8" type="ORF">TRIADDRAFT_54902</name>
</gene>
<dbReference type="PANTHER" id="PTHR46458">
    <property type="entry name" value="BLR2807 PROTEIN"/>
    <property type="match status" value="1"/>
</dbReference>
<evidence type="ECO:0000256" key="1">
    <source>
        <dbReference type="ARBA" id="ARBA00022448"/>
    </source>
</evidence>
<dbReference type="InterPro" id="IPR044399">
    <property type="entry name" value="Mb-like_M"/>
</dbReference>
<evidence type="ECO:0000256" key="5">
    <source>
        <dbReference type="ARBA" id="ARBA00023004"/>
    </source>
</evidence>
<evidence type="ECO:0000256" key="6">
    <source>
        <dbReference type="RuleBase" id="RU000356"/>
    </source>
</evidence>
<keyword evidence="9" id="KW-1185">Reference proteome</keyword>
<dbReference type="InterPro" id="IPR012292">
    <property type="entry name" value="Globin/Proto"/>
</dbReference>
<dbReference type="AlphaFoldDB" id="B3RTB3"/>
<dbReference type="InParanoid" id="B3RTB3"/>
<dbReference type="PANTHER" id="PTHR46458:SF1">
    <property type="entry name" value="GEO09476P1"/>
    <property type="match status" value="1"/>
</dbReference>
<dbReference type="GO" id="GO:0019825">
    <property type="term" value="F:oxygen binding"/>
    <property type="evidence" value="ECO:0000318"/>
    <property type="project" value="GO_Central"/>
</dbReference>
<dbReference type="KEGG" id="tad:TRIADDRAFT_54902"/>
<dbReference type="CDD" id="cd01040">
    <property type="entry name" value="Mb-like"/>
    <property type="match status" value="1"/>
</dbReference>
<dbReference type="SUPFAM" id="SSF46458">
    <property type="entry name" value="Globin-like"/>
    <property type="match status" value="1"/>
</dbReference>